<proteinExistence type="predicted"/>
<feature type="domain" description="Transmembrane protein family 132 fourth" evidence="1">
    <location>
        <begin position="7"/>
        <end position="60"/>
    </location>
</feature>
<dbReference type="InterPro" id="IPR031437">
    <property type="entry name" value="Ig_TMEM132_4th"/>
</dbReference>
<dbReference type="EMBL" id="OC319204">
    <property type="protein sequence ID" value="CAD7404585.1"/>
    <property type="molecule type" value="Genomic_DNA"/>
</dbReference>
<accession>A0A7R9D0U0</accession>
<evidence type="ECO:0000259" key="1">
    <source>
        <dbReference type="Pfam" id="PF16070"/>
    </source>
</evidence>
<dbReference type="PANTHER" id="PTHR13388:SF11">
    <property type="entry name" value="DETONATOR, ISOFORM E"/>
    <property type="match status" value="1"/>
</dbReference>
<name>A0A7R9D0U0_TIMCR</name>
<sequence>MYNTRCVVVFQSWGVMNTAVLTGRQVSQAMKVFIVSQAGKVADVTLQSSCHSEDESVLKNTVKATFSENVTRIGTTGHQFDHTAIVTFHTKDILSRE</sequence>
<dbReference type="AlphaFoldDB" id="A0A7R9D0U0"/>
<protein>
    <recommendedName>
        <fullName evidence="1">Transmembrane protein family 132 fourth domain-containing protein</fullName>
    </recommendedName>
</protein>
<evidence type="ECO:0000313" key="2">
    <source>
        <dbReference type="EMBL" id="CAD7404585.1"/>
    </source>
</evidence>
<dbReference type="Pfam" id="PF16070">
    <property type="entry name" value="Ig_TMEM132_4th"/>
    <property type="match status" value="1"/>
</dbReference>
<organism evidence="2">
    <name type="scientific">Timema cristinae</name>
    <name type="common">Walking stick</name>
    <dbReference type="NCBI Taxonomy" id="61476"/>
    <lineage>
        <taxon>Eukaryota</taxon>
        <taxon>Metazoa</taxon>
        <taxon>Ecdysozoa</taxon>
        <taxon>Arthropoda</taxon>
        <taxon>Hexapoda</taxon>
        <taxon>Insecta</taxon>
        <taxon>Pterygota</taxon>
        <taxon>Neoptera</taxon>
        <taxon>Polyneoptera</taxon>
        <taxon>Phasmatodea</taxon>
        <taxon>Timematodea</taxon>
        <taxon>Timematoidea</taxon>
        <taxon>Timematidae</taxon>
        <taxon>Timema</taxon>
    </lineage>
</organism>
<dbReference type="InterPro" id="IPR026307">
    <property type="entry name" value="TMEM132"/>
</dbReference>
<gene>
    <name evidence="2" type="ORF">TCEB3V08_LOCUS7568</name>
</gene>
<reference evidence="2" key="1">
    <citation type="submission" date="2020-11" db="EMBL/GenBank/DDBJ databases">
        <authorList>
            <person name="Tran Van P."/>
        </authorList>
    </citation>
    <scope>NUCLEOTIDE SEQUENCE</scope>
</reference>
<dbReference type="PANTHER" id="PTHR13388">
    <property type="entry name" value="DETONATOR, ISOFORM E"/>
    <property type="match status" value="1"/>
</dbReference>